<protein>
    <submittedName>
        <fullName evidence="1">Uncharacterized protein</fullName>
    </submittedName>
</protein>
<organism evidence="1 2">
    <name type="scientific">Prymnesium parvum</name>
    <name type="common">Toxic golden alga</name>
    <dbReference type="NCBI Taxonomy" id="97485"/>
    <lineage>
        <taxon>Eukaryota</taxon>
        <taxon>Haptista</taxon>
        <taxon>Haptophyta</taxon>
        <taxon>Prymnesiophyceae</taxon>
        <taxon>Prymnesiales</taxon>
        <taxon>Prymnesiaceae</taxon>
        <taxon>Prymnesium</taxon>
    </lineage>
</organism>
<sequence length="149" mass="16415">MARQVAAARLQHRVLIWARSRFEVDTLRRRIASSFGKQARRRAASRANGAIFTAPLLCGCVAGSEGVALRQALARCGGASGPGGSPALFLSDAAAPWRGSSERHWMVWVVDDVRRMAELARYGVRHLISNNPRKMEVARQQLLHRCPNS</sequence>
<keyword evidence="2" id="KW-1185">Reference proteome</keyword>
<comment type="caution">
    <text evidence="1">The sequence shown here is derived from an EMBL/GenBank/DDBJ whole genome shotgun (WGS) entry which is preliminary data.</text>
</comment>
<reference evidence="1 2" key="1">
    <citation type="journal article" date="2024" name="Science">
        <title>Giant polyketide synthase enzymes in the biosynthesis of giant marine polyether toxins.</title>
        <authorList>
            <person name="Fallon T.R."/>
            <person name="Shende V.V."/>
            <person name="Wierzbicki I.H."/>
            <person name="Pendleton A.L."/>
            <person name="Watervoot N.F."/>
            <person name="Auber R.P."/>
            <person name="Gonzalez D.J."/>
            <person name="Wisecaver J.H."/>
            <person name="Moore B.S."/>
        </authorList>
    </citation>
    <scope>NUCLEOTIDE SEQUENCE [LARGE SCALE GENOMIC DNA]</scope>
    <source>
        <strain evidence="1 2">12B1</strain>
    </source>
</reference>
<dbReference type="Proteomes" id="UP001515480">
    <property type="component" value="Unassembled WGS sequence"/>
</dbReference>
<dbReference type="AlphaFoldDB" id="A0AB34JH01"/>
<proteinExistence type="predicted"/>
<accession>A0AB34JH01</accession>
<evidence type="ECO:0000313" key="2">
    <source>
        <dbReference type="Proteomes" id="UP001515480"/>
    </source>
</evidence>
<name>A0AB34JH01_PRYPA</name>
<evidence type="ECO:0000313" key="1">
    <source>
        <dbReference type="EMBL" id="KAL1520057.1"/>
    </source>
</evidence>
<dbReference type="EMBL" id="JBGBPQ010000009">
    <property type="protein sequence ID" value="KAL1520057.1"/>
    <property type="molecule type" value="Genomic_DNA"/>
</dbReference>
<gene>
    <name evidence="1" type="ORF">AB1Y20_023532</name>
</gene>